<dbReference type="InParanoid" id="A0A1X2H1G5"/>
<feature type="transmembrane region" description="Helical" evidence="1">
    <location>
        <begin position="87"/>
        <end position="105"/>
    </location>
</feature>
<accession>A0A1X2H1G5</accession>
<protein>
    <submittedName>
        <fullName evidence="2">Uncharacterized protein</fullName>
    </submittedName>
</protein>
<name>A0A1X2H1G5_SYNRA</name>
<keyword evidence="1" id="KW-1133">Transmembrane helix</keyword>
<proteinExistence type="predicted"/>
<organism evidence="2 3">
    <name type="scientific">Syncephalastrum racemosum</name>
    <name type="common">Filamentous fungus</name>
    <dbReference type="NCBI Taxonomy" id="13706"/>
    <lineage>
        <taxon>Eukaryota</taxon>
        <taxon>Fungi</taxon>
        <taxon>Fungi incertae sedis</taxon>
        <taxon>Mucoromycota</taxon>
        <taxon>Mucoromycotina</taxon>
        <taxon>Mucoromycetes</taxon>
        <taxon>Mucorales</taxon>
        <taxon>Syncephalastraceae</taxon>
        <taxon>Syncephalastrum</taxon>
    </lineage>
</organism>
<dbReference type="Proteomes" id="UP000242180">
    <property type="component" value="Unassembled WGS sequence"/>
</dbReference>
<keyword evidence="1" id="KW-0472">Membrane</keyword>
<comment type="caution">
    <text evidence="2">The sequence shown here is derived from an EMBL/GenBank/DDBJ whole genome shotgun (WGS) entry which is preliminary data.</text>
</comment>
<keyword evidence="1" id="KW-0812">Transmembrane</keyword>
<evidence type="ECO:0000313" key="2">
    <source>
        <dbReference type="EMBL" id="ORY91264.1"/>
    </source>
</evidence>
<keyword evidence="3" id="KW-1185">Reference proteome</keyword>
<dbReference type="EMBL" id="MCGN01000011">
    <property type="protein sequence ID" value="ORY91264.1"/>
    <property type="molecule type" value="Genomic_DNA"/>
</dbReference>
<dbReference type="AlphaFoldDB" id="A0A1X2H1G5"/>
<gene>
    <name evidence="2" type="ORF">BCR43DRAFT_498784</name>
</gene>
<sequence length="132" mass="14409">MIVNPANDITYQSATAKGIFHSVKVWRVYTLSFMSSLSKTATAVKAIPALVLLFSLLLSSVGNHLLLPFYPRTAKLSSFSHVMEQRFISILLTVLYSASRAVFSFRPTPSAITPIAAASISSTHAQATMRFL</sequence>
<evidence type="ECO:0000313" key="3">
    <source>
        <dbReference type="Proteomes" id="UP000242180"/>
    </source>
</evidence>
<feature type="transmembrane region" description="Helical" evidence="1">
    <location>
        <begin position="46"/>
        <end position="66"/>
    </location>
</feature>
<evidence type="ECO:0000256" key="1">
    <source>
        <dbReference type="SAM" id="Phobius"/>
    </source>
</evidence>
<reference evidence="2 3" key="1">
    <citation type="submission" date="2016-07" db="EMBL/GenBank/DDBJ databases">
        <title>Pervasive Adenine N6-methylation of Active Genes in Fungi.</title>
        <authorList>
            <consortium name="DOE Joint Genome Institute"/>
            <person name="Mondo S.J."/>
            <person name="Dannebaum R.O."/>
            <person name="Kuo R.C."/>
            <person name="Labutti K."/>
            <person name="Haridas S."/>
            <person name="Kuo A."/>
            <person name="Salamov A."/>
            <person name="Ahrendt S.R."/>
            <person name="Lipzen A."/>
            <person name="Sullivan W."/>
            <person name="Andreopoulos W.B."/>
            <person name="Clum A."/>
            <person name="Lindquist E."/>
            <person name="Daum C."/>
            <person name="Ramamoorthy G.K."/>
            <person name="Gryganskyi A."/>
            <person name="Culley D."/>
            <person name="Magnuson J.K."/>
            <person name="James T.Y."/>
            <person name="O'Malley M.A."/>
            <person name="Stajich J.E."/>
            <person name="Spatafora J.W."/>
            <person name="Visel A."/>
            <person name="Grigoriev I.V."/>
        </authorList>
    </citation>
    <scope>NUCLEOTIDE SEQUENCE [LARGE SCALE GENOMIC DNA]</scope>
    <source>
        <strain evidence="2 3">NRRL 2496</strain>
    </source>
</reference>